<dbReference type="SUPFAM" id="SSF52540">
    <property type="entry name" value="P-loop containing nucleoside triphosphate hydrolases"/>
    <property type="match status" value="1"/>
</dbReference>
<dbReference type="PANTHER" id="PTHR10039">
    <property type="entry name" value="AMELOGENIN"/>
    <property type="match status" value="1"/>
</dbReference>
<accession>A0A8H3DD92</accession>
<dbReference type="Proteomes" id="UP000663850">
    <property type="component" value="Unassembled WGS sequence"/>
</dbReference>
<name>A0A8H3DD92_9AGAM</name>
<gene>
    <name evidence="3" type="ORF">RDB_LOCUS123704</name>
</gene>
<dbReference type="InterPro" id="IPR027417">
    <property type="entry name" value="P-loop_NTPase"/>
</dbReference>
<keyword evidence="1" id="KW-0677">Repeat</keyword>
<evidence type="ECO:0000313" key="4">
    <source>
        <dbReference type="Proteomes" id="UP000663850"/>
    </source>
</evidence>
<dbReference type="AlphaFoldDB" id="A0A8H3DD92"/>
<dbReference type="PANTHER" id="PTHR10039:SF17">
    <property type="entry name" value="FUNGAL STAND N-TERMINAL GOODBYE DOMAIN-CONTAINING PROTEIN-RELATED"/>
    <property type="match status" value="1"/>
</dbReference>
<reference evidence="3" key="1">
    <citation type="submission" date="2021-01" db="EMBL/GenBank/DDBJ databases">
        <authorList>
            <person name="Kaushik A."/>
        </authorList>
    </citation>
    <scope>NUCLEOTIDE SEQUENCE</scope>
    <source>
        <strain evidence="3">Type strain: AG8-Rh-89/</strain>
    </source>
</reference>
<dbReference type="Pfam" id="PF24883">
    <property type="entry name" value="NPHP3_N"/>
    <property type="match status" value="1"/>
</dbReference>
<evidence type="ECO:0000256" key="1">
    <source>
        <dbReference type="ARBA" id="ARBA00022737"/>
    </source>
</evidence>
<organism evidence="3 4">
    <name type="scientific">Rhizoctonia solani</name>
    <dbReference type="NCBI Taxonomy" id="456999"/>
    <lineage>
        <taxon>Eukaryota</taxon>
        <taxon>Fungi</taxon>
        <taxon>Dikarya</taxon>
        <taxon>Basidiomycota</taxon>
        <taxon>Agaricomycotina</taxon>
        <taxon>Agaricomycetes</taxon>
        <taxon>Cantharellales</taxon>
        <taxon>Ceratobasidiaceae</taxon>
        <taxon>Rhizoctonia</taxon>
    </lineage>
</organism>
<comment type="caution">
    <text evidence="3">The sequence shown here is derived from an EMBL/GenBank/DDBJ whole genome shotgun (WGS) entry which is preliminary data.</text>
</comment>
<evidence type="ECO:0000259" key="2">
    <source>
        <dbReference type="Pfam" id="PF24883"/>
    </source>
</evidence>
<dbReference type="InterPro" id="IPR056884">
    <property type="entry name" value="NPHP3-like_N"/>
</dbReference>
<proteinExistence type="predicted"/>
<evidence type="ECO:0000313" key="3">
    <source>
        <dbReference type="EMBL" id="CAE6525601.1"/>
    </source>
</evidence>
<protein>
    <recommendedName>
        <fullName evidence="2">Nephrocystin 3-like N-terminal domain-containing protein</fullName>
    </recommendedName>
</protein>
<dbReference type="Gene3D" id="3.40.50.300">
    <property type="entry name" value="P-loop containing nucleotide triphosphate hydrolases"/>
    <property type="match status" value="1"/>
</dbReference>
<sequence length="707" mass="79351">MNLSPSRPARISIESRLTSLEETTKAAGSKLKSSIRAVARCAGAFPPLKSALDDLSELTSALEDVVDDGNDLHDIITDLQTRADALETYIIKLDSEAINGSVALIAKSICEHMQYVKQHWGQGKLRGPEAMRRARKGEVLLKQLHGDVELRTWENTAKQLEETWLTRLSPVHDARYNSSYATTIQRGGCTPGTRQDLRTMLQDWVQPGETRSKDIQSEDPQATNSNLAKVFWMSGMAGTGKTTISFSLCEWLETNTQLGASFFCSRTSSMCQSIDKIIPNVAYQLGRFSPAYRSTLCKALCGDPDVATRNIQTQFDKLIVQPMKSVKNAVPNGVVVVIDALDECYDNHGAEIILDLLTHAGDLPIKFFVTSRPDPLIRRKMLSSNGLLSTVVHLHDIEATVVEHDIQIYLTNALKHVTPNLTEAQLRQLAKQSGKLFIYAATLVRYISPRHIRVDSASRLQKILAMDLQHKQARTGRSIKLYEELDVLYREVLKLAFHQDLDEERETMRNVLQTVVCVKEPVAIGTLAGLLGSTEKKILYALEPLYSVIHVAEGGGLISTLHASFPDFLLDQGRAGETHYCNETQRCEILASNCFEVMKKQLRFNICNLETSFVLDSCVPDLKKRIEDSISPELLYSCRFWGEHLQVTRVSNSELLRNGLREFLSTQLLFWMEVLNVKGRIHAGVRILNRLETWCKASRHDIQARAF</sequence>
<dbReference type="EMBL" id="CAJMWZ010006623">
    <property type="protein sequence ID" value="CAE6525601.1"/>
    <property type="molecule type" value="Genomic_DNA"/>
</dbReference>
<feature type="domain" description="Nephrocystin 3-like N-terminal" evidence="2">
    <location>
        <begin position="225"/>
        <end position="372"/>
    </location>
</feature>